<comment type="subunit">
    <text evidence="2">Heterodimer of an alpha and a beta subunit.</text>
</comment>
<name>A0ABV1EXG8_9BACI</name>
<feature type="domain" description="Electron transfer flavoprotein alpha/beta-subunit N-terminal" evidence="6">
    <location>
        <begin position="27"/>
        <end position="214"/>
    </location>
</feature>
<evidence type="ECO:0000256" key="5">
    <source>
        <dbReference type="ARBA" id="ARBA00022982"/>
    </source>
</evidence>
<organism evidence="7 8">
    <name type="scientific">Niallia hominis</name>
    <dbReference type="NCBI Taxonomy" id="3133173"/>
    <lineage>
        <taxon>Bacteria</taxon>
        <taxon>Bacillati</taxon>
        <taxon>Bacillota</taxon>
        <taxon>Bacilli</taxon>
        <taxon>Bacillales</taxon>
        <taxon>Bacillaceae</taxon>
        <taxon>Niallia</taxon>
    </lineage>
</organism>
<keyword evidence="8" id="KW-1185">Reference proteome</keyword>
<dbReference type="RefSeq" id="WP_081836536.1">
    <property type="nucleotide sequence ID" value="NZ_JBBMFN010000016.1"/>
</dbReference>
<evidence type="ECO:0000256" key="2">
    <source>
        <dbReference type="ARBA" id="ARBA00011355"/>
    </source>
</evidence>
<dbReference type="CDD" id="cd01714">
    <property type="entry name" value="ETF_beta"/>
    <property type="match status" value="1"/>
</dbReference>
<dbReference type="SUPFAM" id="SSF52402">
    <property type="entry name" value="Adenine nucleotide alpha hydrolases-like"/>
    <property type="match status" value="1"/>
</dbReference>
<dbReference type="Pfam" id="PF01012">
    <property type="entry name" value="ETF"/>
    <property type="match status" value="1"/>
</dbReference>
<sequence>MSNKALHLVVLLSRTISPEASLVLDSGQVFVEDDNFIINPPDAISLEEALQFKEKYNTEITVLMISGKEGEKQLRAALAMGADRAVLIECHPSEDEAPSIAKKIAEYLREIDFDIILAGDFSTDGATSQVGPRVAALLDIPFFTKTVKIEKEEESAILKRNTDGDIETFCVAFPFLVTIPQGLHVPRLPSLAGIMKAKKKPLVYKQSEEMALKEKSKQYAYPKMKRKQTIFQGETQEKVMALAKLLKSLHE</sequence>
<evidence type="ECO:0000313" key="7">
    <source>
        <dbReference type="EMBL" id="MEQ2465777.1"/>
    </source>
</evidence>
<comment type="similarity">
    <text evidence="1">Belongs to the ETF beta-subunit/FixA family.</text>
</comment>
<accession>A0ABV1EXG8</accession>
<dbReference type="InterPro" id="IPR014729">
    <property type="entry name" value="Rossmann-like_a/b/a_fold"/>
</dbReference>
<dbReference type="SMART" id="SM00893">
    <property type="entry name" value="ETF"/>
    <property type="match status" value="1"/>
</dbReference>
<evidence type="ECO:0000256" key="1">
    <source>
        <dbReference type="ARBA" id="ARBA00007557"/>
    </source>
</evidence>
<evidence type="ECO:0000259" key="6">
    <source>
        <dbReference type="SMART" id="SM00893"/>
    </source>
</evidence>
<protein>
    <recommendedName>
        <fullName evidence="3">Electron transfer flavoprotein subunit beta</fullName>
    </recommendedName>
</protein>
<reference evidence="7 8" key="1">
    <citation type="submission" date="2024-03" db="EMBL/GenBank/DDBJ databases">
        <title>Human intestinal bacterial collection.</title>
        <authorList>
            <person name="Pauvert C."/>
            <person name="Hitch T.C.A."/>
            <person name="Clavel T."/>
        </authorList>
    </citation>
    <scope>NUCLEOTIDE SEQUENCE [LARGE SCALE GENOMIC DNA]</scope>
    <source>
        <strain evidence="7 8">CLA-SR-H024</strain>
    </source>
</reference>
<dbReference type="InterPro" id="IPR012255">
    <property type="entry name" value="ETF_b"/>
</dbReference>
<dbReference type="InterPro" id="IPR033948">
    <property type="entry name" value="ETF_beta_N"/>
</dbReference>
<dbReference type="Gene3D" id="3.40.50.620">
    <property type="entry name" value="HUPs"/>
    <property type="match status" value="1"/>
</dbReference>
<dbReference type="PIRSF" id="PIRSF000090">
    <property type="entry name" value="Beta-ETF"/>
    <property type="match status" value="1"/>
</dbReference>
<dbReference type="InterPro" id="IPR014730">
    <property type="entry name" value="ETF_a/b_N"/>
</dbReference>
<keyword evidence="5" id="KW-0249">Electron transport</keyword>
<keyword evidence="4" id="KW-0813">Transport</keyword>
<comment type="caution">
    <text evidence="7">The sequence shown here is derived from an EMBL/GenBank/DDBJ whole genome shotgun (WGS) entry which is preliminary data.</text>
</comment>
<evidence type="ECO:0000256" key="3">
    <source>
        <dbReference type="ARBA" id="ARBA00016797"/>
    </source>
</evidence>
<dbReference type="PANTHER" id="PTHR21294:SF8">
    <property type="entry name" value="ELECTRON TRANSFER FLAVOPROTEIN SUBUNIT BETA"/>
    <property type="match status" value="1"/>
</dbReference>
<dbReference type="EMBL" id="JBBMFN010000016">
    <property type="protein sequence ID" value="MEQ2465777.1"/>
    <property type="molecule type" value="Genomic_DNA"/>
</dbReference>
<gene>
    <name evidence="7" type="ORF">WMO63_08875</name>
</gene>
<dbReference type="PANTHER" id="PTHR21294">
    <property type="entry name" value="ELECTRON TRANSFER FLAVOPROTEIN BETA-SUBUNIT"/>
    <property type="match status" value="1"/>
</dbReference>
<proteinExistence type="inferred from homology"/>
<dbReference type="Proteomes" id="UP001465426">
    <property type="component" value="Unassembled WGS sequence"/>
</dbReference>
<evidence type="ECO:0000313" key="8">
    <source>
        <dbReference type="Proteomes" id="UP001465426"/>
    </source>
</evidence>
<evidence type="ECO:0000256" key="4">
    <source>
        <dbReference type="ARBA" id="ARBA00022448"/>
    </source>
</evidence>